<dbReference type="EMBL" id="KY883654">
    <property type="protein sequence ID" value="ASV43408.1"/>
    <property type="molecule type" value="Genomic_DNA"/>
</dbReference>
<proteinExistence type="predicted"/>
<reference evidence="1 2" key="1">
    <citation type="journal article" date="2017" name="Sci. Rep.">
        <title>Analysis of the CRISPR-Cas system in bacteriophages active on epidemic strains of Vibrio cholerae in Bangladesh.</title>
        <authorList>
            <person name="Naser I.B."/>
            <person name="Hoque M.M."/>
            <person name="Nahid M.A."/>
            <person name="Tareq T.M."/>
            <person name="Rocky M.K."/>
            <person name="Faruque S.M."/>
        </authorList>
    </citation>
    <scope>NUCLEOTIDE SEQUENCE [LARGE SCALE GENOMIC DNA]</scope>
</reference>
<dbReference type="GeneID" id="40094982"/>
<name>A0A2D0Z8A9_9CAUD</name>
<dbReference type="OrthoDB" id="29163at10239"/>
<dbReference type="Proteomes" id="UP000241249">
    <property type="component" value="Segment"/>
</dbReference>
<accession>A0A2D0Z8A9</accession>
<protein>
    <submittedName>
        <fullName evidence="1">Uncharacterized protein</fullName>
    </submittedName>
</protein>
<keyword evidence="2" id="KW-1185">Reference proteome</keyword>
<organism evidence="1 2">
    <name type="scientific">Vibrio phage JSF10</name>
    <dbReference type="NCBI Taxonomy" id="1983593"/>
    <lineage>
        <taxon>Viruses</taxon>
        <taxon>Duplodnaviria</taxon>
        <taxon>Heunggongvirae</taxon>
        <taxon>Uroviricota</taxon>
        <taxon>Caudoviricetes</taxon>
        <taxon>Demerecviridae</taxon>
        <taxon>Ermolyevavirinae</taxon>
        <taxon>Jesfedecavirus</taxon>
        <taxon>Jesfedecavirus JSF10</taxon>
    </lineage>
</organism>
<sequence>MKKKDMTGKKLSARTRKIEGSFGFTLLEARRAGLTKVLGLLSKATDGYVSKHPRAVEYTASVFGL</sequence>
<evidence type="ECO:0000313" key="1">
    <source>
        <dbReference type="EMBL" id="ASV43408.1"/>
    </source>
</evidence>
<evidence type="ECO:0000313" key="2">
    <source>
        <dbReference type="Proteomes" id="UP000241249"/>
    </source>
</evidence>
<dbReference type="KEGG" id="vg:40094982"/>
<dbReference type="RefSeq" id="YP_009618435.1">
    <property type="nucleotide sequence ID" value="NC_042074.1"/>
</dbReference>